<dbReference type="RefSeq" id="WP_106188346.1">
    <property type="nucleotide sequence ID" value="NZ_PVTF01000005.1"/>
</dbReference>
<feature type="compositionally biased region" description="Pro residues" evidence="1">
    <location>
        <begin position="108"/>
        <end position="118"/>
    </location>
</feature>
<dbReference type="Proteomes" id="UP000239494">
    <property type="component" value="Unassembled WGS sequence"/>
</dbReference>
<evidence type="ECO:0000313" key="3">
    <source>
        <dbReference type="Proteomes" id="UP000239494"/>
    </source>
</evidence>
<feature type="region of interest" description="Disordered" evidence="1">
    <location>
        <begin position="108"/>
        <end position="139"/>
    </location>
</feature>
<dbReference type="OrthoDB" id="3387211at2"/>
<keyword evidence="3" id="KW-1185">Reference proteome</keyword>
<comment type="caution">
    <text evidence="2">The sequence shown here is derived from an EMBL/GenBank/DDBJ whole genome shotgun (WGS) entry which is preliminary data.</text>
</comment>
<dbReference type="EMBL" id="PVTF01000005">
    <property type="protein sequence ID" value="PRY41298.1"/>
    <property type="molecule type" value="Genomic_DNA"/>
</dbReference>
<reference evidence="2 3" key="1">
    <citation type="submission" date="2018-03" db="EMBL/GenBank/DDBJ databases">
        <title>Genomic Encyclopedia of Archaeal and Bacterial Type Strains, Phase II (KMG-II): from individual species to whole genera.</title>
        <authorList>
            <person name="Goeker M."/>
        </authorList>
    </citation>
    <scope>NUCLEOTIDE SEQUENCE [LARGE SCALE GENOMIC DNA]</scope>
    <source>
        <strain evidence="2 3">DSM 44720</strain>
    </source>
</reference>
<evidence type="ECO:0000256" key="1">
    <source>
        <dbReference type="SAM" id="MobiDB-lite"/>
    </source>
</evidence>
<evidence type="ECO:0000313" key="2">
    <source>
        <dbReference type="EMBL" id="PRY41298.1"/>
    </source>
</evidence>
<sequence>MRGLDDEFRERLLRSMRRNPAKALDDALARTREVTGAARSPDGRVEVAVDATGMLTRLDLGPSRHDEALARQISYAVLKASAGARAEVRNLYAGLVDAGVIDELPAWLPEPPPLPAAPPARRGPDPEEPPYELRSEDAW</sequence>
<name>A0A2T0T6L2_9PSEU</name>
<gene>
    <name evidence="2" type="ORF">CLV43_10556</name>
</gene>
<proteinExistence type="predicted"/>
<protein>
    <recommendedName>
        <fullName evidence="4">YbaB/EbfC DNA-binding family protein</fullName>
    </recommendedName>
</protein>
<accession>A0A2T0T6L2</accession>
<evidence type="ECO:0008006" key="4">
    <source>
        <dbReference type="Google" id="ProtNLM"/>
    </source>
</evidence>
<organism evidence="2 3">
    <name type="scientific">Umezawaea tangerina</name>
    <dbReference type="NCBI Taxonomy" id="84725"/>
    <lineage>
        <taxon>Bacteria</taxon>
        <taxon>Bacillati</taxon>
        <taxon>Actinomycetota</taxon>
        <taxon>Actinomycetes</taxon>
        <taxon>Pseudonocardiales</taxon>
        <taxon>Pseudonocardiaceae</taxon>
        <taxon>Umezawaea</taxon>
    </lineage>
</organism>
<dbReference type="AlphaFoldDB" id="A0A2T0T6L2"/>